<comment type="function">
    <text evidence="7">Catalyzes a trans-dehydration via an enolate intermediate.</text>
</comment>
<dbReference type="SUPFAM" id="SSF52304">
    <property type="entry name" value="Type II 3-dehydroquinate dehydratase"/>
    <property type="match status" value="1"/>
</dbReference>
<organism evidence="12 13">
    <name type="scientific">Cohnella nanjingensis</name>
    <dbReference type="NCBI Taxonomy" id="1387779"/>
    <lineage>
        <taxon>Bacteria</taxon>
        <taxon>Bacillati</taxon>
        <taxon>Bacillota</taxon>
        <taxon>Bacilli</taxon>
        <taxon>Bacillales</taxon>
        <taxon>Paenibacillaceae</taxon>
        <taxon>Cohnella</taxon>
    </lineage>
</organism>
<accession>A0A7X0RX49</accession>
<dbReference type="CDD" id="cd00466">
    <property type="entry name" value="DHQase_II"/>
    <property type="match status" value="1"/>
</dbReference>
<evidence type="ECO:0000256" key="4">
    <source>
        <dbReference type="ARBA" id="ARBA00011193"/>
    </source>
</evidence>
<dbReference type="AlphaFoldDB" id="A0A7X0RX49"/>
<evidence type="ECO:0000256" key="1">
    <source>
        <dbReference type="ARBA" id="ARBA00001864"/>
    </source>
</evidence>
<dbReference type="Pfam" id="PF01220">
    <property type="entry name" value="DHquinase_II"/>
    <property type="match status" value="1"/>
</dbReference>
<keyword evidence="7" id="KW-0057">Aromatic amino acid biosynthesis</keyword>
<feature type="binding site" evidence="7 9">
    <location>
        <position position="87"/>
    </location>
    <ligand>
        <name>substrate</name>
    </ligand>
</feature>
<dbReference type="RefSeq" id="WP_185673107.1">
    <property type="nucleotide sequence ID" value="NZ_JACJVP010000067.1"/>
</dbReference>
<dbReference type="PROSITE" id="PS01029">
    <property type="entry name" value="DEHYDROQUINASE_II"/>
    <property type="match status" value="1"/>
</dbReference>
<evidence type="ECO:0000256" key="7">
    <source>
        <dbReference type="HAMAP-Rule" id="MF_00169"/>
    </source>
</evidence>
<comment type="subunit">
    <text evidence="4 7">Homododecamer.</text>
</comment>
<feature type="binding site" evidence="7 9">
    <location>
        <begin position="101"/>
        <end position="102"/>
    </location>
    <ligand>
        <name>substrate</name>
    </ligand>
</feature>
<feature type="active site" description="Proton acceptor" evidence="7 8">
    <location>
        <position position="23"/>
    </location>
</feature>
<evidence type="ECO:0000256" key="9">
    <source>
        <dbReference type="PIRSR" id="PIRSR001399-2"/>
    </source>
</evidence>
<dbReference type="EMBL" id="JACJVP010000067">
    <property type="protein sequence ID" value="MBB6675253.1"/>
    <property type="molecule type" value="Genomic_DNA"/>
</dbReference>
<evidence type="ECO:0000256" key="3">
    <source>
        <dbReference type="ARBA" id="ARBA00011037"/>
    </source>
</evidence>
<feature type="active site" description="Proton donor" evidence="7 8">
    <location>
        <position position="100"/>
    </location>
</feature>
<evidence type="ECO:0000256" key="2">
    <source>
        <dbReference type="ARBA" id="ARBA00004902"/>
    </source>
</evidence>
<sequence length="161" mass="17458">MRSILILNGPNLNMLGVREPGVYGNSTLKEIEARLRATAERLQAELHFFQSNHEGALLDEIHAAYGRRDGILINPGALTHTSYALRDGIAAVGLPTVEVHLSNVYKREAFRHESVTAPVCIGQIAGFGAHGYELGLAALLKYISDQQTKQHLSHGGVGHAE</sequence>
<evidence type="ECO:0000313" key="13">
    <source>
        <dbReference type="Proteomes" id="UP000547209"/>
    </source>
</evidence>
<dbReference type="EC" id="4.2.1.10" evidence="5 7"/>
<dbReference type="Gene3D" id="3.40.50.9100">
    <property type="entry name" value="Dehydroquinase, class II"/>
    <property type="match status" value="1"/>
</dbReference>
<comment type="catalytic activity">
    <reaction evidence="1 7">
        <text>3-dehydroquinate = 3-dehydroshikimate + H2O</text>
        <dbReference type="Rhea" id="RHEA:21096"/>
        <dbReference type="ChEBI" id="CHEBI:15377"/>
        <dbReference type="ChEBI" id="CHEBI:16630"/>
        <dbReference type="ChEBI" id="CHEBI:32364"/>
        <dbReference type="EC" id="4.2.1.10"/>
    </reaction>
</comment>
<dbReference type="UniPathway" id="UPA00053">
    <property type="reaction ID" value="UER00086"/>
</dbReference>
<comment type="pathway">
    <text evidence="2 7">Metabolic intermediate biosynthesis; chorismate biosynthesis; chorismate from D-erythrose 4-phosphate and phosphoenolpyruvate: step 3/7.</text>
</comment>
<dbReference type="NCBIfam" id="NF003807">
    <property type="entry name" value="PRK05395.1-4"/>
    <property type="match status" value="1"/>
</dbReference>
<dbReference type="NCBIfam" id="TIGR01088">
    <property type="entry name" value="aroQ"/>
    <property type="match status" value="1"/>
</dbReference>
<keyword evidence="7" id="KW-0028">Amino-acid biosynthesis</keyword>
<evidence type="ECO:0000256" key="6">
    <source>
        <dbReference type="ARBA" id="ARBA00023239"/>
    </source>
</evidence>
<feature type="site" description="Transition state stabilizer" evidence="7 10">
    <location>
        <position position="18"/>
    </location>
</feature>
<feature type="coiled-coil region" evidence="11">
    <location>
        <begin position="25"/>
        <end position="52"/>
    </location>
</feature>
<dbReference type="GO" id="GO:0019631">
    <property type="term" value="P:quinate catabolic process"/>
    <property type="evidence" value="ECO:0007669"/>
    <property type="project" value="TreeGrafter"/>
</dbReference>
<dbReference type="PANTHER" id="PTHR21272:SF3">
    <property type="entry name" value="CATABOLIC 3-DEHYDROQUINASE"/>
    <property type="match status" value="1"/>
</dbReference>
<dbReference type="GO" id="GO:0009423">
    <property type="term" value="P:chorismate biosynthetic process"/>
    <property type="evidence" value="ECO:0007669"/>
    <property type="project" value="UniProtKB-UniRule"/>
</dbReference>
<evidence type="ECO:0000256" key="8">
    <source>
        <dbReference type="PIRSR" id="PIRSR001399-1"/>
    </source>
</evidence>
<dbReference type="HAMAP" id="MF_00169">
    <property type="entry name" value="AroQ"/>
    <property type="match status" value="1"/>
</dbReference>
<dbReference type="Proteomes" id="UP000547209">
    <property type="component" value="Unassembled WGS sequence"/>
</dbReference>
<feature type="binding site" evidence="7 9">
    <location>
        <position position="74"/>
    </location>
    <ligand>
        <name>substrate</name>
    </ligand>
</feature>
<dbReference type="GO" id="GO:0003855">
    <property type="term" value="F:3-dehydroquinate dehydratase activity"/>
    <property type="evidence" value="ECO:0007669"/>
    <property type="project" value="UniProtKB-UniRule"/>
</dbReference>
<dbReference type="GO" id="GO:0008652">
    <property type="term" value="P:amino acid biosynthetic process"/>
    <property type="evidence" value="ECO:0007669"/>
    <property type="project" value="UniProtKB-KW"/>
</dbReference>
<proteinExistence type="inferred from homology"/>
<comment type="similarity">
    <text evidence="3 7">Belongs to the type-II 3-dehydroquinase family.</text>
</comment>
<gene>
    <name evidence="7 12" type="primary">aroQ</name>
    <name evidence="12" type="ORF">H7C19_31800</name>
</gene>
<dbReference type="NCBIfam" id="NF003805">
    <property type="entry name" value="PRK05395.1-2"/>
    <property type="match status" value="1"/>
</dbReference>
<evidence type="ECO:0000256" key="5">
    <source>
        <dbReference type="ARBA" id="ARBA00012060"/>
    </source>
</evidence>
<evidence type="ECO:0000256" key="10">
    <source>
        <dbReference type="PIRSR" id="PIRSR001399-3"/>
    </source>
</evidence>
<dbReference type="GO" id="GO:0009073">
    <property type="term" value="P:aromatic amino acid family biosynthetic process"/>
    <property type="evidence" value="ECO:0007669"/>
    <property type="project" value="UniProtKB-KW"/>
</dbReference>
<evidence type="ECO:0000313" key="12">
    <source>
        <dbReference type="EMBL" id="MBB6675253.1"/>
    </source>
</evidence>
<dbReference type="InterPro" id="IPR036441">
    <property type="entry name" value="DHquinase_II_sf"/>
</dbReference>
<feature type="binding site" evidence="7 9">
    <location>
        <position position="111"/>
    </location>
    <ligand>
        <name>substrate</name>
    </ligand>
</feature>
<dbReference type="PANTHER" id="PTHR21272">
    <property type="entry name" value="CATABOLIC 3-DEHYDROQUINASE"/>
    <property type="match status" value="1"/>
</dbReference>
<keyword evidence="6 7" id="KW-0456">Lyase</keyword>
<dbReference type="PIRSF" id="PIRSF001399">
    <property type="entry name" value="DHquinase_II"/>
    <property type="match status" value="1"/>
</dbReference>
<keyword evidence="11" id="KW-0175">Coiled coil</keyword>
<reference evidence="12 13" key="1">
    <citation type="submission" date="2020-08" db="EMBL/GenBank/DDBJ databases">
        <title>Cohnella phylogeny.</title>
        <authorList>
            <person name="Dunlap C."/>
        </authorList>
    </citation>
    <scope>NUCLEOTIDE SEQUENCE [LARGE SCALE GENOMIC DNA]</scope>
    <source>
        <strain evidence="12 13">DSM 28246</strain>
    </source>
</reference>
<dbReference type="InterPro" id="IPR018509">
    <property type="entry name" value="DHquinase_II_CS"/>
</dbReference>
<protein>
    <recommendedName>
        <fullName evidence="5 7">3-dehydroquinate dehydratase</fullName>
        <shortName evidence="7">3-dehydroquinase</shortName>
        <ecNumber evidence="5 7">4.2.1.10</ecNumber>
    </recommendedName>
    <alternativeName>
        <fullName evidence="7">Type II DHQase</fullName>
    </alternativeName>
</protein>
<feature type="binding site" evidence="7 9">
    <location>
        <position position="80"/>
    </location>
    <ligand>
        <name>substrate</name>
    </ligand>
</feature>
<keyword evidence="13" id="KW-1185">Reference proteome</keyword>
<dbReference type="InterPro" id="IPR001874">
    <property type="entry name" value="DHquinase_II"/>
</dbReference>
<evidence type="ECO:0000256" key="11">
    <source>
        <dbReference type="SAM" id="Coils"/>
    </source>
</evidence>
<name>A0A7X0RX49_9BACL</name>
<comment type="caution">
    <text evidence="12">The sequence shown here is derived from an EMBL/GenBank/DDBJ whole genome shotgun (WGS) entry which is preliminary data.</text>
</comment>
<dbReference type="NCBIfam" id="NF003806">
    <property type="entry name" value="PRK05395.1-3"/>
    <property type="match status" value="1"/>
</dbReference>